<reference evidence="3 4" key="1">
    <citation type="submission" date="2022-06" db="EMBL/GenBank/DDBJ databases">
        <title>Thiomicrohabdus sp. nov, an obligately chemolithoautotrophic, sulfur-oxidizing bacterium isolated from beach of Guanyin Mountain. Amoy.</title>
        <authorList>
            <person name="Zhu H."/>
        </authorList>
    </citation>
    <scope>NUCLEOTIDE SEQUENCE [LARGE SCALE GENOMIC DNA]</scope>
    <source>
        <strain evidence="3 4">XGS-01</strain>
    </source>
</reference>
<accession>A0ABY8CCN6</accession>
<gene>
    <name evidence="3" type="ORF">NR989_10495</name>
</gene>
<feature type="domain" description="Rhodanese" evidence="2">
    <location>
        <begin position="47"/>
        <end position="137"/>
    </location>
</feature>
<dbReference type="PROSITE" id="PS50206">
    <property type="entry name" value="RHODANESE_3"/>
    <property type="match status" value="1"/>
</dbReference>
<dbReference type="InterPro" id="IPR001763">
    <property type="entry name" value="Rhodanese-like_dom"/>
</dbReference>
<evidence type="ECO:0000313" key="3">
    <source>
        <dbReference type="EMBL" id="WEJ62430.1"/>
    </source>
</evidence>
<keyword evidence="1" id="KW-0812">Transmembrane</keyword>
<dbReference type="EMBL" id="CP102381">
    <property type="protein sequence ID" value="WEJ62430.1"/>
    <property type="molecule type" value="Genomic_DNA"/>
</dbReference>
<keyword evidence="1" id="KW-1133">Transmembrane helix</keyword>
<sequence length="146" mass="15775">MFNEFFQEQWPLFVAVAVITAMLVYSYLGDKISGYTSVNTDQATRLFNDDAFVLDVRTAGEFKEGFIGNATNISSTEISAKLGHLPADKETPILVYCLTGARSARAAGIMSKNGYTNVNNLSGGINAWKAAGLPVGKAKSKKNKKK</sequence>
<proteinExistence type="predicted"/>
<dbReference type="InterPro" id="IPR036873">
    <property type="entry name" value="Rhodanese-like_dom_sf"/>
</dbReference>
<dbReference type="Pfam" id="PF00581">
    <property type="entry name" value="Rhodanese"/>
    <property type="match status" value="1"/>
</dbReference>
<dbReference type="SMART" id="SM00450">
    <property type="entry name" value="RHOD"/>
    <property type="match status" value="1"/>
</dbReference>
<dbReference type="InterPro" id="IPR050229">
    <property type="entry name" value="GlpE_sulfurtransferase"/>
</dbReference>
<dbReference type="RefSeq" id="WP_275594686.1">
    <property type="nucleotide sequence ID" value="NZ_CP102381.1"/>
</dbReference>
<evidence type="ECO:0000259" key="2">
    <source>
        <dbReference type="PROSITE" id="PS50206"/>
    </source>
</evidence>
<dbReference type="Gene3D" id="3.40.250.10">
    <property type="entry name" value="Rhodanese-like domain"/>
    <property type="match status" value="1"/>
</dbReference>
<feature type="transmembrane region" description="Helical" evidence="1">
    <location>
        <begin position="12"/>
        <end position="28"/>
    </location>
</feature>
<evidence type="ECO:0000313" key="4">
    <source>
        <dbReference type="Proteomes" id="UP001222275"/>
    </source>
</evidence>
<organism evidence="3 4">
    <name type="scientific">Thiomicrorhabdus lithotrophica</name>
    <dbReference type="NCBI Taxonomy" id="2949997"/>
    <lineage>
        <taxon>Bacteria</taxon>
        <taxon>Pseudomonadati</taxon>
        <taxon>Pseudomonadota</taxon>
        <taxon>Gammaproteobacteria</taxon>
        <taxon>Thiotrichales</taxon>
        <taxon>Piscirickettsiaceae</taxon>
        <taxon>Thiomicrorhabdus</taxon>
    </lineage>
</organism>
<evidence type="ECO:0000256" key="1">
    <source>
        <dbReference type="SAM" id="Phobius"/>
    </source>
</evidence>
<name>A0ABY8CCN6_9GAMM</name>
<dbReference type="Proteomes" id="UP001222275">
    <property type="component" value="Chromosome"/>
</dbReference>
<dbReference type="SUPFAM" id="SSF52821">
    <property type="entry name" value="Rhodanese/Cell cycle control phosphatase"/>
    <property type="match status" value="1"/>
</dbReference>
<keyword evidence="1" id="KW-0472">Membrane</keyword>
<dbReference type="CDD" id="cd00158">
    <property type="entry name" value="RHOD"/>
    <property type="match status" value="1"/>
</dbReference>
<keyword evidence="4" id="KW-1185">Reference proteome</keyword>
<protein>
    <submittedName>
        <fullName evidence="3">Rhodanese-like domain-containing protein</fullName>
    </submittedName>
</protein>
<dbReference type="PANTHER" id="PTHR43031">
    <property type="entry name" value="FAD-DEPENDENT OXIDOREDUCTASE"/>
    <property type="match status" value="1"/>
</dbReference>
<dbReference type="PANTHER" id="PTHR43031:SF18">
    <property type="entry name" value="RHODANESE-RELATED SULFURTRANSFERASES"/>
    <property type="match status" value="1"/>
</dbReference>